<comment type="catalytic activity">
    <reaction evidence="8">
        <text>alpha-D-mannose 1-phosphate + GTP + H(+) = GDP-alpha-D-mannose + diphosphate</text>
        <dbReference type="Rhea" id="RHEA:15229"/>
        <dbReference type="ChEBI" id="CHEBI:15378"/>
        <dbReference type="ChEBI" id="CHEBI:33019"/>
        <dbReference type="ChEBI" id="CHEBI:37565"/>
        <dbReference type="ChEBI" id="CHEBI:57527"/>
        <dbReference type="ChEBI" id="CHEBI:58409"/>
        <dbReference type="EC" id="2.7.7.13"/>
    </reaction>
</comment>
<dbReference type="RefSeq" id="WP_064565140.1">
    <property type="nucleotide sequence ID" value="NZ_CP014007.2"/>
</dbReference>
<keyword evidence="13" id="KW-0413">Isomerase</keyword>
<dbReference type="GO" id="GO:0004475">
    <property type="term" value="F:mannose-1-phosphate guanylyltransferase (GTP) activity"/>
    <property type="evidence" value="ECO:0007669"/>
    <property type="project" value="UniProtKB-EC"/>
</dbReference>
<dbReference type="InterPro" id="IPR014710">
    <property type="entry name" value="RmlC-like_jellyroll"/>
</dbReference>
<evidence type="ECO:0000256" key="1">
    <source>
        <dbReference type="ARBA" id="ARBA00004823"/>
    </source>
</evidence>
<proteinExistence type="inferred from homology"/>
<evidence type="ECO:0000256" key="3">
    <source>
        <dbReference type="ARBA" id="ARBA00012387"/>
    </source>
</evidence>
<dbReference type="EMBL" id="FOKO01000003">
    <property type="protein sequence ID" value="SFC53466.1"/>
    <property type="molecule type" value="Genomic_DNA"/>
</dbReference>
<evidence type="ECO:0000259" key="10">
    <source>
        <dbReference type="Pfam" id="PF00483"/>
    </source>
</evidence>
<comment type="similarity">
    <text evidence="2 9">Belongs to the mannose-6-phosphate isomerase type 2 family.</text>
</comment>
<reference evidence="13 15" key="2">
    <citation type="submission" date="2021-03" db="EMBL/GenBank/DDBJ databases">
        <authorList>
            <person name="Li Y."/>
            <person name="Li S."/>
            <person name="Chen M."/>
            <person name="Peng G."/>
            <person name="Tan Z."/>
            <person name="An Q."/>
        </authorList>
    </citation>
    <scope>NUCLEOTIDE SEQUENCE [LARGE SCALE GENOMIC DNA]</scope>
    <source>
        <strain evidence="13 15">Ola 51</strain>
    </source>
</reference>
<reference evidence="14 16" key="1">
    <citation type="submission" date="2016-10" db="EMBL/GenBank/DDBJ databases">
        <authorList>
            <person name="Varghese N."/>
            <person name="Submissions S."/>
        </authorList>
    </citation>
    <scope>NUCLEOTIDE SEQUENCE [LARGE SCALE GENOMIC DNA]</scope>
    <source>
        <strain evidence="14 16">CGMCC 1.7012</strain>
    </source>
</reference>
<dbReference type="GO" id="GO:0005525">
    <property type="term" value="F:GTP binding"/>
    <property type="evidence" value="ECO:0007669"/>
    <property type="project" value="UniProtKB-KW"/>
</dbReference>
<dbReference type="InterPro" id="IPR006375">
    <property type="entry name" value="Man1P_GuaTrfase/Man6P_Isoase"/>
</dbReference>
<evidence type="ECO:0000313" key="15">
    <source>
        <dbReference type="Proteomes" id="UP000078227"/>
    </source>
</evidence>
<dbReference type="SUPFAM" id="SSF51182">
    <property type="entry name" value="RmlC-like cupins"/>
    <property type="match status" value="1"/>
</dbReference>
<dbReference type="InterPro" id="IPR049577">
    <property type="entry name" value="GMPP_N"/>
</dbReference>
<dbReference type="Proteomes" id="UP000078227">
    <property type="component" value="Chromosome"/>
</dbReference>
<dbReference type="GO" id="GO:0009298">
    <property type="term" value="P:GDP-mannose biosynthetic process"/>
    <property type="evidence" value="ECO:0007669"/>
    <property type="project" value="TreeGrafter"/>
</dbReference>
<dbReference type="AlphaFoldDB" id="A0AA94KQ96"/>
<dbReference type="NCBIfam" id="TIGR01479">
    <property type="entry name" value="GMP_PMI"/>
    <property type="match status" value="1"/>
</dbReference>
<dbReference type="PANTHER" id="PTHR46390">
    <property type="entry name" value="MANNOSE-1-PHOSPHATE GUANYLYLTRANSFERASE"/>
    <property type="match status" value="1"/>
</dbReference>
<dbReference type="KEGG" id="kor:AWR26_09020"/>
<name>A0AA94KQ96_9ENTR</name>
<evidence type="ECO:0000256" key="5">
    <source>
        <dbReference type="ARBA" id="ARBA00022695"/>
    </source>
</evidence>
<dbReference type="InterPro" id="IPR001538">
    <property type="entry name" value="Man6P_isomerase-2_C"/>
</dbReference>
<gene>
    <name evidence="13" type="ORF">AWR26_09020</name>
    <name evidence="14" type="ORF">SAMN05216286_2614</name>
</gene>
<dbReference type="Pfam" id="PF22640">
    <property type="entry name" value="ManC_GMP_beta-helix"/>
    <property type="match status" value="1"/>
</dbReference>
<evidence type="ECO:0000313" key="14">
    <source>
        <dbReference type="EMBL" id="SFC53466.1"/>
    </source>
</evidence>
<keyword evidence="7" id="KW-0342">GTP-binding</keyword>
<evidence type="ECO:0000256" key="4">
    <source>
        <dbReference type="ARBA" id="ARBA00022679"/>
    </source>
</evidence>
<keyword evidence="5 14" id="KW-0548">Nucleotidyltransferase</keyword>
<dbReference type="Pfam" id="PF01050">
    <property type="entry name" value="MannoseP_isomer"/>
    <property type="match status" value="1"/>
</dbReference>
<dbReference type="InterPro" id="IPR005835">
    <property type="entry name" value="NTP_transferase_dom"/>
</dbReference>
<dbReference type="Proteomes" id="UP000182314">
    <property type="component" value="Unassembled WGS sequence"/>
</dbReference>
<dbReference type="GO" id="GO:0000271">
    <property type="term" value="P:polysaccharide biosynthetic process"/>
    <property type="evidence" value="ECO:0007669"/>
    <property type="project" value="InterPro"/>
</dbReference>
<dbReference type="FunFam" id="3.90.550.10:FF:000046">
    <property type="entry name" value="Mannose-1-phosphate guanylyltransferase (GDP)"/>
    <property type="match status" value="1"/>
</dbReference>
<evidence type="ECO:0000256" key="2">
    <source>
        <dbReference type="ARBA" id="ARBA00006115"/>
    </source>
</evidence>
<keyword evidence="6" id="KW-0547">Nucleotide-binding</keyword>
<dbReference type="InterPro" id="IPR011051">
    <property type="entry name" value="RmlC_Cupin_sf"/>
</dbReference>
<dbReference type="CDD" id="cd02509">
    <property type="entry name" value="GDP-M1P_Guanylyltransferase"/>
    <property type="match status" value="1"/>
</dbReference>
<protein>
    <recommendedName>
        <fullName evidence="3">mannose-1-phosphate guanylyltransferase</fullName>
        <ecNumber evidence="3">2.7.7.13</ecNumber>
    </recommendedName>
</protein>
<dbReference type="Gene3D" id="3.90.550.10">
    <property type="entry name" value="Spore Coat Polysaccharide Biosynthesis Protein SpsA, Chain A"/>
    <property type="match status" value="1"/>
</dbReference>
<evidence type="ECO:0000256" key="6">
    <source>
        <dbReference type="ARBA" id="ARBA00022741"/>
    </source>
</evidence>
<evidence type="ECO:0000259" key="11">
    <source>
        <dbReference type="Pfam" id="PF01050"/>
    </source>
</evidence>
<dbReference type="FunFam" id="2.60.120.10:FF:000032">
    <property type="entry name" value="Mannose-1-phosphate guanylyltransferase/mannose-6-phosphate isomerase"/>
    <property type="match status" value="1"/>
</dbReference>
<keyword evidence="4 13" id="KW-0808">Transferase</keyword>
<sequence length="466" mass="52243">MKKIIPVIMAGGTGSRLWPLSRELYPKQFISLNNQYSMLQNTVLRLGGLSVEKPIVICNEAHRFLAAEQLLNIDALDRNIILEPVGKNTAPAIALAALFAVTEYGNDSILLVLAADHVIENNNAFLDAIELAVSHAENDELVTFGIVPSHPETGYGYVHRGHQLSDSDAVYKVDKFVEKPDFSTACEYLKSGEFYWNSGMFMFKSGEYLKELEKYRPDIFEHCSAAFSNIQFDLNFIRVDKDSFELCSSESIDYAVIEKTNKAVVIPMDAGWSDVGSWSSLWDISKKNENNNVIKGDVFLVDSANNYISSESLFIATVGVDNLVVVQTKDSILIADKNSVQDVKQVVSYLKDNNRKEHIYHHDKYKPWGKIQSIDHGEGYQVNRITVKPGGKISSQRHEYRAEHWIVVSGTAKVVKGNTTYILSENESTYIPIGELHTLINIGEYALEVIEIQSGTYFGDDDIIHI</sequence>
<evidence type="ECO:0000256" key="8">
    <source>
        <dbReference type="ARBA" id="ARBA00047343"/>
    </source>
</evidence>
<dbReference type="EMBL" id="CP014007">
    <property type="protein sequence ID" value="ANI82290.1"/>
    <property type="molecule type" value="Genomic_DNA"/>
</dbReference>
<feature type="domain" description="Nucleotidyl transferase" evidence="10">
    <location>
        <begin position="6"/>
        <end position="289"/>
    </location>
</feature>
<organism evidence="14 16">
    <name type="scientific">Kosakonia oryzae</name>
    <dbReference type="NCBI Taxonomy" id="497725"/>
    <lineage>
        <taxon>Bacteria</taxon>
        <taxon>Pseudomonadati</taxon>
        <taxon>Pseudomonadota</taxon>
        <taxon>Gammaproteobacteria</taxon>
        <taxon>Enterobacterales</taxon>
        <taxon>Enterobacteriaceae</taxon>
        <taxon>Kosakonia</taxon>
    </lineage>
</organism>
<evidence type="ECO:0000313" key="16">
    <source>
        <dbReference type="Proteomes" id="UP000182314"/>
    </source>
</evidence>
<feature type="domain" description="Mannose-6-phosphate isomerase type II C-terminal" evidence="11">
    <location>
        <begin position="353"/>
        <end position="465"/>
    </location>
</feature>
<dbReference type="Gene3D" id="2.60.120.10">
    <property type="entry name" value="Jelly Rolls"/>
    <property type="match status" value="1"/>
</dbReference>
<dbReference type="SUPFAM" id="SSF53448">
    <property type="entry name" value="Nucleotide-diphospho-sugar transferases"/>
    <property type="match status" value="1"/>
</dbReference>
<dbReference type="InterPro" id="IPR029044">
    <property type="entry name" value="Nucleotide-diphossugar_trans"/>
</dbReference>
<feature type="domain" description="MannoseP isomerase/GMP-like beta-helix" evidence="12">
    <location>
        <begin position="297"/>
        <end position="350"/>
    </location>
</feature>
<dbReference type="Pfam" id="PF00483">
    <property type="entry name" value="NTP_transferase"/>
    <property type="match status" value="1"/>
</dbReference>
<evidence type="ECO:0000259" key="12">
    <source>
        <dbReference type="Pfam" id="PF22640"/>
    </source>
</evidence>
<comment type="pathway">
    <text evidence="1">Nucleotide-sugar biosynthesis; GDP-alpha-D-mannose biosynthesis; GDP-alpha-D-mannose from alpha-D-mannose 1-phosphate (GTP route): step 1/1.</text>
</comment>
<keyword evidence="15" id="KW-1185">Reference proteome</keyword>
<dbReference type="GO" id="GO:0016853">
    <property type="term" value="F:isomerase activity"/>
    <property type="evidence" value="ECO:0007669"/>
    <property type="project" value="UniProtKB-KW"/>
</dbReference>
<evidence type="ECO:0000256" key="7">
    <source>
        <dbReference type="ARBA" id="ARBA00023134"/>
    </source>
</evidence>
<dbReference type="InterPro" id="IPR054566">
    <property type="entry name" value="ManC/GMP-like_b-helix"/>
</dbReference>
<dbReference type="CDD" id="cd02213">
    <property type="entry name" value="cupin_PMI_typeII_C"/>
    <property type="match status" value="1"/>
</dbReference>
<accession>A0AA94KQ96</accession>
<dbReference type="EC" id="2.7.7.13" evidence="3"/>
<dbReference type="InterPro" id="IPR051161">
    <property type="entry name" value="Mannose-6P_isomerase_type2"/>
</dbReference>
<dbReference type="PANTHER" id="PTHR46390:SF1">
    <property type="entry name" value="MANNOSE-1-PHOSPHATE GUANYLYLTRANSFERASE"/>
    <property type="match status" value="1"/>
</dbReference>
<evidence type="ECO:0000256" key="9">
    <source>
        <dbReference type="RuleBase" id="RU004190"/>
    </source>
</evidence>
<evidence type="ECO:0000313" key="13">
    <source>
        <dbReference type="EMBL" id="ANI82290.1"/>
    </source>
</evidence>